<dbReference type="Proteomes" id="UP000000759">
    <property type="component" value="Chromosome 27"/>
</dbReference>
<name>B7GD15_PHATC</name>
<feature type="region of interest" description="Disordered" evidence="1">
    <location>
        <begin position="214"/>
        <end position="238"/>
    </location>
</feature>
<dbReference type="InterPro" id="IPR030559">
    <property type="entry name" value="PolZ_Rev3"/>
</dbReference>
<dbReference type="GO" id="GO:0005634">
    <property type="term" value="C:nucleus"/>
    <property type="evidence" value="ECO:0007669"/>
    <property type="project" value="TreeGrafter"/>
</dbReference>
<dbReference type="InParanoid" id="B7GD15"/>
<feature type="compositionally biased region" description="Low complexity" evidence="1">
    <location>
        <begin position="702"/>
        <end position="718"/>
    </location>
</feature>
<evidence type="ECO:0000313" key="3">
    <source>
        <dbReference type="Proteomes" id="UP000000759"/>
    </source>
</evidence>
<dbReference type="AlphaFoldDB" id="B7GD15"/>
<dbReference type="PaxDb" id="2850-Phatr50124"/>
<feature type="region of interest" description="Disordered" evidence="1">
    <location>
        <begin position="650"/>
        <end position="669"/>
    </location>
</feature>
<feature type="compositionally biased region" description="Pro residues" evidence="1">
    <location>
        <begin position="1"/>
        <end position="11"/>
    </location>
</feature>
<dbReference type="OrthoDB" id="2414538at2759"/>
<dbReference type="PANTHER" id="PTHR45812:SF1">
    <property type="entry name" value="DNA POLYMERASE ZETA CATALYTIC SUBUNIT"/>
    <property type="match status" value="1"/>
</dbReference>
<proteinExistence type="predicted"/>
<dbReference type="GO" id="GO:0016035">
    <property type="term" value="C:zeta DNA polymerase complex"/>
    <property type="evidence" value="ECO:0007669"/>
    <property type="project" value="InterPro"/>
</dbReference>
<feature type="compositionally biased region" description="Basic and acidic residues" evidence="1">
    <location>
        <begin position="836"/>
        <end position="850"/>
    </location>
</feature>
<dbReference type="EMBL" id="CM000629">
    <property type="protein sequence ID" value="EEC43417.1"/>
    <property type="molecule type" value="Genomic_DNA"/>
</dbReference>
<accession>B7GD15</accession>
<dbReference type="InterPro" id="IPR012337">
    <property type="entry name" value="RNaseH-like_sf"/>
</dbReference>
<dbReference type="HOGENOM" id="CLU_230517_0_0_1"/>
<dbReference type="KEGG" id="pti:PHATRDRAFT_50124"/>
<feature type="compositionally biased region" description="Polar residues" evidence="1">
    <location>
        <begin position="689"/>
        <end position="701"/>
    </location>
</feature>
<feature type="compositionally biased region" description="Basic and acidic residues" evidence="1">
    <location>
        <begin position="872"/>
        <end position="885"/>
    </location>
</feature>
<evidence type="ECO:0000313" key="2">
    <source>
        <dbReference type="EMBL" id="EEC43417.1"/>
    </source>
</evidence>
<dbReference type="STRING" id="556484.B7GD15"/>
<sequence>MSRPLEVPPPYSSSSSSPPGPNVTRGNQNLPPPGSTSSSLPDDNNGLDASTTKPTPIHVCCSVLNTVIDHVMVSPSALEPEELRAQYVDDAVLSRSTELGAASQTRTPLQVPVLRVFGPILRRDNDDSNPDGNGSLDPPTQSACLYIHGAFPYLLCRPVVAGADGSWHRSSHNHHGLTPSGHLDWDDAAAVERILPVLHEHLEASLQASLQQSSLGLDKHSNSNREATGNSRQPPKPPATKIIRRLSLVVGRGFYTYCAGPPAPFVRVEYYNPKSRWKVKMLLERGLELPSLYHPDPIQYEPAAREDHVEPDIDAANAETLSFHCYEAHIPYTMQFFKDYNLAGMRYIHIGKTKFRQPLPRTRRARFWHKHDVLVEPHVRDETMFLESNTPAVYRWNDDTQTNVSLLHVSPTAQNDFGVDDSVAHSGLGDTFALAQLSQTDIPSSPWSDRPDNARAEEAVSHAESTPQHSNPDAREWIVSPGTYEWEKRLEAQAPPTKETTCDLELDIHVDDILNVHEVIREVPTITNNSRQPVHWRAVPSLREIWAEERIRMGKLLPPQDDFLSPDRGASTTTPPFTLNVQLPDSALPGTRLAVTGMKRLRDLTLGLDDNFRRVMKDIIARHDVAVQRIDEGLARRRLNSDRLAEAQEWGLLNPNRSSGPKGLTPSDQEATDTLAMLGSLFKEPSPPHANNNFSSDQGPGSSSKYSWSSSPQNFSSSQDITVNGKAHGIEEDRHSSQSERFQSLSQTYYDGQAEAAAESDFELSQRMERGDGIFEGPFEYVEDFIDPETLAPFESIDEDGDDLFDLDSDSDDGAMDESRIEEELTQLATQTYNKSMEDYTDDSRSKPFDMKGSQDGYCASSGRDPVSTEKSMAEADLSDHDPASREKFMAVDMKADNPTPMSGKQNLQGCGNESAREISAFTTSLLSSSDCHAPSKCYVEILRNPPTRKASKNSGTSVGYHPLATVGDVPPWLFFAEYQKLRGTTSSAAPFSSFPSIPDGGLSVLPTKSPPTRRAVQGWMLRERKRKQPLDSGCDQEHVAEKKRIAGASASLSVVAEMNVAIDRIPRQLELPQTAEIHCKEYAVRDKDQAGALTVEEVDWSKSQNLSQYQASQTGDEIETDHSTSNGGFQVVSTAVQEKTMSH</sequence>
<feature type="compositionally biased region" description="Polar residues" evidence="1">
    <location>
        <begin position="1105"/>
        <end position="1116"/>
    </location>
</feature>
<dbReference type="eggNOG" id="KOG0968">
    <property type="taxonomic scope" value="Eukaryota"/>
</dbReference>
<dbReference type="Gene3D" id="3.30.342.10">
    <property type="entry name" value="DNA Polymerase, chain B, domain 1"/>
    <property type="match status" value="1"/>
</dbReference>
<protein>
    <submittedName>
        <fullName evidence="2">Uncharacterized protein</fullName>
    </submittedName>
</protein>
<feature type="region of interest" description="Disordered" evidence="1">
    <location>
        <begin position="832"/>
        <end position="885"/>
    </location>
</feature>
<dbReference type="GO" id="GO:0000724">
    <property type="term" value="P:double-strand break repair via homologous recombination"/>
    <property type="evidence" value="ECO:0007669"/>
    <property type="project" value="TreeGrafter"/>
</dbReference>
<evidence type="ECO:0000256" key="1">
    <source>
        <dbReference type="SAM" id="MobiDB-lite"/>
    </source>
</evidence>
<keyword evidence="3" id="KW-1185">Reference proteome</keyword>
<organism evidence="2 3">
    <name type="scientific">Phaeodactylum tricornutum (strain CCAP 1055/1)</name>
    <dbReference type="NCBI Taxonomy" id="556484"/>
    <lineage>
        <taxon>Eukaryota</taxon>
        <taxon>Sar</taxon>
        <taxon>Stramenopiles</taxon>
        <taxon>Ochrophyta</taxon>
        <taxon>Bacillariophyta</taxon>
        <taxon>Bacillariophyceae</taxon>
        <taxon>Bacillariophycidae</taxon>
        <taxon>Naviculales</taxon>
        <taxon>Phaeodactylaceae</taxon>
        <taxon>Phaeodactylum</taxon>
    </lineage>
</organism>
<feature type="region of interest" description="Disordered" evidence="1">
    <location>
        <begin position="794"/>
        <end position="816"/>
    </location>
</feature>
<feature type="region of interest" description="Disordered" evidence="1">
    <location>
        <begin position="681"/>
        <end position="720"/>
    </location>
</feature>
<feature type="compositionally biased region" description="Acidic residues" evidence="1">
    <location>
        <begin position="796"/>
        <end position="816"/>
    </location>
</feature>
<dbReference type="GeneID" id="7198926"/>
<dbReference type="GO" id="GO:0003887">
    <property type="term" value="F:DNA-directed DNA polymerase activity"/>
    <property type="evidence" value="ECO:0007669"/>
    <property type="project" value="TreeGrafter"/>
</dbReference>
<reference evidence="2 3" key="1">
    <citation type="journal article" date="2008" name="Nature">
        <title>The Phaeodactylum genome reveals the evolutionary history of diatom genomes.</title>
        <authorList>
            <person name="Bowler C."/>
            <person name="Allen A.E."/>
            <person name="Badger J.H."/>
            <person name="Grimwood J."/>
            <person name="Jabbari K."/>
            <person name="Kuo A."/>
            <person name="Maheswari U."/>
            <person name="Martens C."/>
            <person name="Maumus F."/>
            <person name="Otillar R.P."/>
            <person name="Rayko E."/>
            <person name="Salamov A."/>
            <person name="Vandepoele K."/>
            <person name="Beszteri B."/>
            <person name="Gruber A."/>
            <person name="Heijde M."/>
            <person name="Katinka M."/>
            <person name="Mock T."/>
            <person name="Valentin K."/>
            <person name="Verret F."/>
            <person name="Berges J.A."/>
            <person name="Brownlee C."/>
            <person name="Cadoret J.P."/>
            <person name="Chiovitti A."/>
            <person name="Choi C.J."/>
            <person name="Coesel S."/>
            <person name="De Martino A."/>
            <person name="Detter J.C."/>
            <person name="Durkin C."/>
            <person name="Falciatore A."/>
            <person name="Fournet J."/>
            <person name="Haruta M."/>
            <person name="Huysman M.J."/>
            <person name="Jenkins B.D."/>
            <person name="Jiroutova K."/>
            <person name="Jorgensen R.E."/>
            <person name="Joubert Y."/>
            <person name="Kaplan A."/>
            <person name="Kroger N."/>
            <person name="Kroth P.G."/>
            <person name="La Roche J."/>
            <person name="Lindquist E."/>
            <person name="Lommer M."/>
            <person name="Martin-Jezequel V."/>
            <person name="Lopez P.J."/>
            <person name="Lucas S."/>
            <person name="Mangogna M."/>
            <person name="McGinnis K."/>
            <person name="Medlin L.K."/>
            <person name="Montsant A."/>
            <person name="Oudot-Le Secq M.P."/>
            <person name="Napoli C."/>
            <person name="Obornik M."/>
            <person name="Parker M.S."/>
            <person name="Petit J.L."/>
            <person name="Porcel B.M."/>
            <person name="Poulsen N."/>
            <person name="Robison M."/>
            <person name="Rychlewski L."/>
            <person name="Rynearson T.A."/>
            <person name="Schmutz J."/>
            <person name="Shapiro H."/>
            <person name="Siaut M."/>
            <person name="Stanley M."/>
            <person name="Sussman M.R."/>
            <person name="Taylor A.R."/>
            <person name="Vardi A."/>
            <person name="von Dassow P."/>
            <person name="Vyverman W."/>
            <person name="Willis A."/>
            <person name="Wyrwicz L.S."/>
            <person name="Rokhsar D.S."/>
            <person name="Weissenbach J."/>
            <person name="Armbrust E.V."/>
            <person name="Green B.R."/>
            <person name="Van de Peer Y."/>
            <person name="Grigoriev I.V."/>
        </authorList>
    </citation>
    <scope>NUCLEOTIDE SEQUENCE [LARGE SCALE GENOMIC DNA]</scope>
    <source>
        <strain evidence="2 3">CCAP 1055/1</strain>
    </source>
</reference>
<feature type="compositionally biased region" description="Polar residues" evidence="1">
    <location>
        <begin position="224"/>
        <end position="233"/>
    </location>
</feature>
<dbReference type="GO" id="GO:0042276">
    <property type="term" value="P:error-prone translesion synthesis"/>
    <property type="evidence" value="ECO:0007669"/>
    <property type="project" value="TreeGrafter"/>
</dbReference>
<feature type="region of interest" description="Disordered" evidence="1">
    <location>
        <begin position="1105"/>
        <end position="1132"/>
    </location>
</feature>
<feature type="region of interest" description="Disordered" evidence="1">
    <location>
        <begin position="1"/>
        <end position="52"/>
    </location>
</feature>
<feature type="region of interest" description="Disordered" evidence="1">
    <location>
        <begin position="441"/>
        <end position="475"/>
    </location>
</feature>
<gene>
    <name evidence="2" type="ORF">PHATRDRAFT_50124</name>
</gene>
<dbReference type="RefSeq" id="XP_002184970.1">
    <property type="nucleotide sequence ID" value="XM_002184934.1"/>
</dbReference>
<dbReference type="PANTHER" id="PTHR45812">
    <property type="entry name" value="DNA POLYMERASE ZETA CATALYTIC SUBUNIT"/>
    <property type="match status" value="1"/>
</dbReference>
<feature type="compositionally biased region" description="Basic and acidic residues" evidence="1">
    <location>
        <begin position="449"/>
        <end position="461"/>
    </location>
</feature>
<reference evidence="3" key="2">
    <citation type="submission" date="2008-08" db="EMBL/GenBank/DDBJ databases">
        <authorList>
            <consortium name="Diatom Consortium"/>
            <person name="Grigoriev I."/>
            <person name="Grimwood J."/>
            <person name="Kuo A."/>
            <person name="Otillar R.P."/>
            <person name="Salamov A."/>
            <person name="Detter J.C."/>
            <person name="Lindquist E."/>
            <person name="Shapiro H."/>
            <person name="Lucas S."/>
            <person name="Glavina del Rio T."/>
            <person name="Pitluck S."/>
            <person name="Rokhsar D."/>
            <person name="Bowler C."/>
        </authorList>
    </citation>
    <scope>GENOME REANNOTATION</scope>
    <source>
        <strain evidence="3">CCAP 1055/1</strain>
    </source>
</reference>
<dbReference type="SUPFAM" id="SSF53098">
    <property type="entry name" value="Ribonuclease H-like"/>
    <property type="match status" value="1"/>
</dbReference>